<dbReference type="InterPro" id="IPR010985">
    <property type="entry name" value="Ribbon_hlx_hlx"/>
</dbReference>
<keyword evidence="1" id="KW-1133">Transmembrane helix</keyword>
<feature type="transmembrane region" description="Helical" evidence="1">
    <location>
        <begin position="6"/>
        <end position="24"/>
    </location>
</feature>
<evidence type="ECO:0000259" key="2">
    <source>
        <dbReference type="Pfam" id="PF01402"/>
    </source>
</evidence>
<keyword evidence="4" id="KW-1185">Reference proteome</keyword>
<organism evidence="3 4">
    <name type="scientific">Selenomonas artemidis F0399</name>
    <dbReference type="NCBI Taxonomy" id="749551"/>
    <lineage>
        <taxon>Bacteria</taxon>
        <taxon>Bacillati</taxon>
        <taxon>Bacillota</taxon>
        <taxon>Negativicutes</taxon>
        <taxon>Selenomonadales</taxon>
        <taxon>Selenomonadaceae</taxon>
        <taxon>Selenomonas</taxon>
    </lineage>
</organism>
<gene>
    <name evidence="3" type="ORF">HMPREF9555_00610</name>
</gene>
<evidence type="ECO:0000256" key="1">
    <source>
        <dbReference type="SAM" id="Phobius"/>
    </source>
</evidence>
<evidence type="ECO:0000313" key="3">
    <source>
        <dbReference type="EMBL" id="EFW30190.1"/>
    </source>
</evidence>
<dbReference type="EMBL" id="AECV01000006">
    <property type="protein sequence ID" value="EFW30190.1"/>
    <property type="molecule type" value="Genomic_DNA"/>
</dbReference>
<dbReference type="SUPFAM" id="SSF47598">
    <property type="entry name" value="Ribbon-helix-helix"/>
    <property type="match status" value="1"/>
</dbReference>
<dbReference type="Pfam" id="PF01402">
    <property type="entry name" value="RHH_1"/>
    <property type="match status" value="1"/>
</dbReference>
<accession>E7N0V9</accession>
<protein>
    <submittedName>
        <fullName evidence="3">Ribbon-helix-helix protein, CopG family</fullName>
    </submittedName>
</protein>
<keyword evidence="1" id="KW-0812">Transmembrane</keyword>
<keyword evidence="1" id="KW-0472">Membrane</keyword>
<dbReference type="GO" id="GO:0006355">
    <property type="term" value="P:regulation of DNA-templated transcription"/>
    <property type="evidence" value="ECO:0007669"/>
    <property type="project" value="InterPro"/>
</dbReference>
<dbReference type="Proteomes" id="UP000004633">
    <property type="component" value="Unassembled WGS sequence"/>
</dbReference>
<dbReference type="AlphaFoldDB" id="E7N0V9"/>
<evidence type="ECO:0000313" key="4">
    <source>
        <dbReference type="Proteomes" id="UP000004633"/>
    </source>
</evidence>
<sequence length="98" mass="11262">MFILIFIYEIYLTMVLVILCYMMFSYDIYRGGSMTGKLIITKKPPKGEDGYKIFSIRIKEEIFDGIEELSAKTGRSRNELIGMLLEFGLSNSEVNTGR</sequence>
<reference evidence="3 4" key="1">
    <citation type="submission" date="2010-08" db="EMBL/GenBank/DDBJ databases">
        <authorList>
            <person name="Weinstock G."/>
            <person name="Sodergren E."/>
            <person name="Clifton S."/>
            <person name="Fulton L."/>
            <person name="Fulton B."/>
            <person name="Courtney L."/>
            <person name="Fronick C."/>
            <person name="Harrison M."/>
            <person name="Strong C."/>
            <person name="Farmer C."/>
            <person name="Delahaunty K."/>
            <person name="Markovic C."/>
            <person name="Hall O."/>
            <person name="Minx P."/>
            <person name="Tomlinson C."/>
            <person name="Mitreva M."/>
            <person name="Hou S."/>
            <person name="Chen J."/>
            <person name="Wollam A."/>
            <person name="Pepin K.H."/>
            <person name="Johnson M."/>
            <person name="Bhonagiri V."/>
            <person name="Zhang X."/>
            <person name="Suruliraj S."/>
            <person name="Warren W."/>
            <person name="Chinwalla A."/>
            <person name="Mardis E.R."/>
            <person name="Wilson R.K."/>
        </authorList>
    </citation>
    <scope>NUCLEOTIDE SEQUENCE [LARGE SCALE GENOMIC DNA]</scope>
    <source>
        <strain evidence="3 4">F0399</strain>
    </source>
</reference>
<feature type="domain" description="Ribbon-helix-helix protein CopG" evidence="2">
    <location>
        <begin position="52"/>
        <end position="81"/>
    </location>
</feature>
<dbReference type="HOGENOM" id="CLU_2332062_0_0_9"/>
<name>E7N0V9_9FIRM</name>
<comment type="caution">
    <text evidence="3">The sequence shown here is derived from an EMBL/GenBank/DDBJ whole genome shotgun (WGS) entry which is preliminary data.</text>
</comment>
<proteinExistence type="predicted"/>
<dbReference type="InterPro" id="IPR002145">
    <property type="entry name" value="CopG"/>
</dbReference>